<dbReference type="AlphaFoldDB" id="A0AA36C830"/>
<name>A0AA36C830_9BILA</name>
<sequence length="138" mass="14584">MVFGKDEKRNERLGAGPNWIRRAAPHPINPGALTRAKMHGMLLCLLGVVAVAAAAPIGAHQTTDVEEAGVPIHSSPLMARGATVKIGETEASTGTFPTPWGPVTLITDGKATLNVNFTPKHMNIVVGLNPDEWTGDME</sequence>
<comment type="caution">
    <text evidence="1">The sequence shown here is derived from an EMBL/GenBank/DDBJ whole genome shotgun (WGS) entry which is preliminary data.</text>
</comment>
<dbReference type="Proteomes" id="UP001177023">
    <property type="component" value="Unassembled WGS sequence"/>
</dbReference>
<keyword evidence="2" id="KW-1185">Reference proteome</keyword>
<accession>A0AA36C830</accession>
<proteinExistence type="predicted"/>
<evidence type="ECO:0000313" key="1">
    <source>
        <dbReference type="EMBL" id="CAJ0562926.1"/>
    </source>
</evidence>
<dbReference type="EMBL" id="CATQJA010000669">
    <property type="protein sequence ID" value="CAJ0562926.1"/>
    <property type="molecule type" value="Genomic_DNA"/>
</dbReference>
<protein>
    <submittedName>
        <fullName evidence="1">Uncharacterized protein</fullName>
    </submittedName>
</protein>
<gene>
    <name evidence="1" type="ORF">MSPICULIGERA_LOCUS2274</name>
</gene>
<reference evidence="1" key="1">
    <citation type="submission" date="2023-06" db="EMBL/GenBank/DDBJ databases">
        <authorList>
            <person name="Delattre M."/>
        </authorList>
    </citation>
    <scope>NUCLEOTIDE SEQUENCE</scope>
    <source>
        <strain evidence="1">AF72</strain>
    </source>
</reference>
<feature type="non-terminal residue" evidence="1">
    <location>
        <position position="1"/>
    </location>
</feature>
<organism evidence="1 2">
    <name type="scientific">Mesorhabditis spiculigera</name>
    <dbReference type="NCBI Taxonomy" id="96644"/>
    <lineage>
        <taxon>Eukaryota</taxon>
        <taxon>Metazoa</taxon>
        <taxon>Ecdysozoa</taxon>
        <taxon>Nematoda</taxon>
        <taxon>Chromadorea</taxon>
        <taxon>Rhabditida</taxon>
        <taxon>Rhabditina</taxon>
        <taxon>Rhabditomorpha</taxon>
        <taxon>Rhabditoidea</taxon>
        <taxon>Rhabditidae</taxon>
        <taxon>Mesorhabditinae</taxon>
        <taxon>Mesorhabditis</taxon>
    </lineage>
</organism>
<evidence type="ECO:0000313" key="2">
    <source>
        <dbReference type="Proteomes" id="UP001177023"/>
    </source>
</evidence>